<dbReference type="PANTHER" id="PTHR43818">
    <property type="entry name" value="BCDNA.GH03377"/>
    <property type="match status" value="1"/>
</dbReference>
<reference evidence="4 5" key="1">
    <citation type="journal article" date="2011" name="Stand. Genomic Sci.">
        <title>Non-contiguous finished genome sequence and contextual data of the filamentous soil bacterium Ktedonobacter racemifer type strain (SOSP1-21).</title>
        <authorList>
            <person name="Chang Y.J."/>
            <person name="Land M."/>
            <person name="Hauser L."/>
            <person name="Chertkov O."/>
            <person name="Del Rio T.G."/>
            <person name="Nolan M."/>
            <person name="Copeland A."/>
            <person name="Tice H."/>
            <person name="Cheng J.F."/>
            <person name="Lucas S."/>
            <person name="Han C."/>
            <person name="Goodwin L."/>
            <person name="Pitluck S."/>
            <person name="Ivanova N."/>
            <person name="Ovchinikova G."/>
            <person name="Pati A."/>
            <person name="Chen A."/>
            <person name="Palaniappan K."/>
            <person name="Mavromatis K."/>
            <person name="Liolios K."/>
            <person name="Brettin T."/>
            <person name="Fiebig A."/>
            <person name="Rohde M."/>
            <person name="Abt B."/>
            <person name="Goker M."/>
            <person name="Detter J.C."/>
            <person name="Woyke T."/>
            <person name="Bristow J."/>
            <person name="Eisen J.A."/>
            <person name="Markowitz V."/>
            <person name="Hugenholtz P."/>
            <person name="Kyrpides N.C."/>
            <person name="Klenk H.P."/>
            <person name="Lapidus A."/>
        </authorList>
    </citation>
    <scope>NUCLEOTIDE SEQUENCE [LARGE SCALE GENOMIC DNA]</scope>
    <source>
        <strain evidence="5">DSM 44963</strain>
    </source>
</reference>
<dbReference type="Pfam" id="PF22725">
    <property type="entry name" value="GFO_IDH_MocA_C3"/>
    <property type="match status" value="1"/>
</dbReference>
<evidence type="ECO:0000313" key="4">
    <source>
        <dbReference type="EMBL" id="EFH84652.1"/>
    </source>
</evidence>
<dbReference type="GO" id="GO:0000166">
    <property type="term" value="F:nucleotide binding"/>
    <property type="evidence" value="ECO:0007669"/>
    <property type="project" value="InterPro"/>
</dbReference>
<sequence>MGTLMRQPRLRYAVIGAGAGILNAHRPALALPEVDLAAVADVNASVGRQRAEELGCAFYGDYRQMLAETGPDVVVIFTPPFLHASMAIDSLRAGSHVLIEKPMAVQVSEADAMLDAARQNQRLLGVFFQHRFRPEVNAARQLLQQQVLGQIQRVELIATWPRPDSYFKLASWRATWWGEGGGILTNQASHNLDVLCYLLGQPTRVVAWTRRLLHAIETEDTVQAMLEWSDGALGMLHISTAEADRPERLKIVGTHGSLELGPGELTAQILDVDMRDYQVHCSDPYESPRARPYEVTWEESTGDHVAVYRDFHQALLNGTDLRSDGIHGLEELELANAINYSSYNHREVLFPLDQLDYATLLESLRQQNN</sequence>
<proteinExistence type="predicted"/>
<dbReference type="eggNOG" id="COG0673">
    <property type="taxonomic scope" value="Bacteria"/>
</dbReference>
<accession>D6TWR9</accession>
<keyword evidence="5" id="KW-1185">Reference proteome</keyword>
<keyword evidence="1" id="KW-0560">Oxidoreductase</keyword>
<dbReference type="SUPFAM" id="SSF55347">
    <property type="entry name" value="Glyceraldehyde-3-phosphate dehydrogenase-like, C-terminal domain"/>
    <property type="match status" value="1"/>
</dbReference>
<name>D6TWR9_KTERA</name>
<comment type="caution">
    <text evidence="4">The sequence shown here is derived from an EMBL/GenBank/DDBJ whole genome shotgun (WGS) entry which is preliminary data.</text>
</comment>
<dbReference type="Proteomes" id="UP000004508">
    <property type="component" value="Unassembled WGS sequence"/>
</dbReference>
<gene>
    <name evidence="4" type="ORF">Krac_5747</name>
</gene>
<dbReference type="GO" id="GO:0016491">
    <property type="term" value="F:oxidoreductase activity"/>
    <property type="evidence" value="ECO:0007669"/>
    <property type="project" value="UniProtKB-KW"/>
</dbReference>
<dbReference type="InterPro" id="IPR036291">
    <property type="entry name" value="NAD(P)-bd_dom_sf"/>
</dbReference>
<dbReference type="PANTHER" id="PTHR43818:SF11">
    <property type="entry name" value="BCDNA.GH03377"/>
    <property type="match status" value="1"/>
</dbReference>
<dbReference type="InParanoid" id="D6TWR9"/>
<dbReference type="InterPro" id="IPR050463">
    <property type="entry name" value="Gfo/Idh/MocA_oxidrdct_glycsds"/>
</dbReference>
<dbReference type="EMBL" id="ADVG01000003">
    <property type="protein sequence ID" value="EFH84652.1"/>
    <property type="molecule type" value="Genomic_DNA"/>
</dbReference>
<evidence type="ECO:0000256" key="1">
    <source>
        <dbReference type="ARBA" id="ARBA00023002"/>
    </source>
</evidence>
<protein>
    <submittedName>
        <fullName evidence="4">Oxidoreductase domain protein</fullName>
    </submittedName>
</protein>
<evidence type="ECO:0000259" key="3">
    <source>
        <dbReference type="Pfam" id="PF22725"/>
    </source>
</evidence>
<dbReference type="STRING" id="485913.Krac_5747"/>
<evidence type="ECO:0000313" key="5">
    <source>
        <dbReference type="Proteomes" id="UP000004508"/>
    </source>
</evidence>
<feature type="domain" description="Gfo/Idh/MocA-like oxidoreductase N-terminal" evidence="2">
    <location>
        <begin position="10"/>
        <end position="127"/>
    </location>
</feature>
<dbReference type="Pfam" id="PF01408">
    <property type="entry name" value="GFO_IDH_MocA"/>
    <property type="match status" value="1"/>
</dbReference>
<dbReference type="InterPro" id="IPR055170">
    <property type="entry name" value="GFO_IDH_MocA-like_dom"/>
</dbReference>
<dbReference type="Gene3D" id="3.40.50.720">
    <property type="entry name" value="NAD(P)-binding Rossmann-like Domain"/>
    <property type="match status" value="1"/>
</dbReference>
<evidence type="ECO:0000259" key="2">
    <source>
        <dbReference type="Pfam" id="PF01408"/>
    </source>
</evidence>
<dbReference type="AlphaFoldDB" id="D6TWR9"/>
<feature type="domain" description="GFO/IDH/MocA-like oxidoreductase" evidence="3">
    <location>
        <begin position="137"/>
        <end position="259"/>
    </location>
</feature>
<dbReference type="InterPro" id="IPR000683">
    <property type="entry name" value="Gfo/Idh/MocA-like_OxRdtase_N"/>
</dbReference>
<dbReference type="Gene3D" id="3.30.360.10">
    <property type="entry name" value="Dihydrodipicolinate Reductase, domain 2"/>
    <property type="match status" value="1"/>
</dbReference>
<organism evidence="4 5">
    <name type="scientific">Ktedonobacter racemifer DSM 44963</name>
    <dbReference type="NCBI Taxonomy" id="485913"/>
    <lineage>
        <taxon>Bacteria</taxon>
        <taxon>Bacillati</taxon>
        <taxon>Chloroflexota</taxon>
        <taxon>Ktedonobacteria</taxon>
        <taxon>Ktedonobacterales</taxon>
        <taxon>Ktedonobacteraceae</taxon>
        <taxon>Ktedonobacter</taxon>
    </lineage>
</organism>
<dbReference type="SUPFAM" id="SSF51735">
    <property type="entry name" value="NAD(P)-binding Rossmann-fold domains"/>
    <property type="match status" value="1"/>
</dbReference>